<keyword evidence="1" id="KW-0812">Transmembrane</keyword>
<proteinExistence type="predicted"/>
<feature type="transmembrane region" description="Helical" evidence="1">
    <location>
        <begin position="82"/>
        <end position="102"/>
    </location>
</feature>
<protein>
    <recommendedName>
        <fullName evidence="3">DUF4271 domain-containing protein</fullName>
    </recommendedName>
</protein>
<dbReference type="Pfam" id="PF14093">
    <property type="entry name" value="DUF4271"/>
    <property type="match status" value="1"/>
</dbReference>
<reference evidence="2" key="1">
    <citation type="submission" date="2013-08" db="EMBL/GenBank/DDBJ databases">
        <title>Comparison of modified E. coli strains.</title>
        <authorList>
            <person name="Juergensen J."/>
            <person name="Bonge A."/>
            <person name="Streit W.R."/>
        </authorList>
    </citation>
    <scope>NUCLEOTIDE SEQUENCE</scope>
</reference>
<feature type="transmembrane region" description="Helical" evidence="1">
    <location>
        <begin position="52"/>
        <end position="70"/>
    </location>
</feature>
<keyword evidence="1" id="KW-0472">Membrane</keyword>
<sequence length="242" mass="27761">MIEPLPDTTYTIPPLYRESFFAGDSLLHPELTVRPSGLYSQRIVNSFAQEDGVVIAFILMAALLIILFRLGGREIANRNKLLFLIFPSVAFALSAVLVFPDLTAQTTGAHSSYIVWGILSVCLSATMVFRVILYWMINRVFFTWTQCTLWQKIYTKVLFLETVFSVLLLASILYLSVPFQVVLWMSALLLISPKIMLLYHTKQIFFPDFYGTFQIIVYFCALELMPLLICWYIFVRVMGSFV</sequence>
<accession>A0A0H3U8B9</accession>
<name>A0A0H3U8B9_9BACT</name>
<dbReference type="EMBL" id="KF540249">
    <property type="protein sequence ID" value="AIF26874.1"/>
    <property type="molecule type" value="Genomic_DNA"/>
</dbReference>
<dbReference type="InterPro" id="IPR025367">
    <property type="entry name" value="DUF4271"/>
</dbReference>
<dbReference type="AlphaFoldDB" id="A0A0H3U8B9"/>
<feature type="transmembrane region" description="Helical" evidence="1">
    <location>
        <begin position="157"/>
        <end position="175"/>
    </location>
</feature>
<evidence type="ECO:0000313" key="2">
    <source>
        <dbReference type="EMBL" id="AIF26874.1"/>
    </source>
</evidence>
<organism evidence="2">
    <name type="scientific">uncultured bacterium fosmid pJB135F11</name>
    <dbReference type="NCBI Taxonomy" id="1478051"/>
    <lineage>
        <taxon>Bacteria</taxon>
        <taxon>environmental samples</taxon>
    </lineage>
</organism>
<evidence type="ECO:0000256" key="1">
    <source>
        <dbReference type="SAM" id="Phobius"/>
    </source>
</evidence>
<evidence type="ECO:0008006" key="3">
    <source>
        <dbReference type="Google" id="ProtNLM"/>
    </source>
</evidence>
<feature type="transmembrane region" description="Helical" evidence="1">
    <location>
        <begin position="211"/>
        <end position="234"/>
    </location>
</feature>
<feature type="transmembrane region" description="Helical" evidence="1">
    <location>
        <begin position="114"/>
        <end position="137"/>
    </location>
</feature>
<keyword evidence="1" id="KW-1133">Transmembrane helix</keyword>